<accession>A0A517MXG8</accession>
<evidence type="ECO:0000313" key="2">
    <source>
        <dbReference type="EMBL" id="QDS99578.1"/>
    </source>
</evidence>
<dbReference type="EMBL" id="CP036263">
    <property type="protein sequence ID" value="QDS99578.1"/>
    <property type="molecule type" value="Genomic_DNA"/>
</dbReference>
<feature type="chain" id="PRO_5022156356" description="PEP-CTERM protein-sorting domain-containing protein" evidence="1">
    <location>
        <begin position="25"/>
        <end position="589"/>
    </location>
</feature>
<evidence type="ECO:0008006" key="4">
    <source>
        <dbReference type="Google" id="ProtNLM"/>
    </source>
</evidence>
<proteinExistence type="predicted"/>
<reference evidence="2 3" key="1">
    <citation type="submission" date="2019-02" db="EMBL/GenBank/DDBJ databases">
        <title>Deep-cultivation of Planctomycetes and their phenomic and genomic characterization uncovers novel biology.</title>
        <authorList>
            <person name="Wiegand S."/>
            <person name="Jogler M."/>
            <person name="Boedeker C."/>
            <person name="Pinto D."/>
            <person name="Vollmers J."/>
            <person name="Rivas-Marin E."/>
            <person name="Kohn T."/>
            <person name="Peeters S.H."/>
            <person name="Heuer A."/>
            <person name="Rast P."/>
            <person name="Oberbeckmann S."/>
            <person name="Bunk B."/>
            <person name="Jeske O."/>
            <person name="Meyerdierks A."/>
            <person name="Storesund J.E."/>
            <person name="Kallscheuer N."/>
            <person name="Luecker S."/>
            <person name="Lage O.M."/>
            <person name="Pohl T."/>
            <person name="Merkel B.J."/>
            <person name="Hornburger P."/>
            <person name="Mueller R.-W."/>
            <person name="Bruemmer F."/>
            <person name="Labrenz M."/>
            <person name="Spormann A.M."/>
            <person name="Op den Camp H."/>
            <person name="Overmann J."/>
            <person name="Amann R."/>
            <person name="Jetten M.S.M."/>
            <person name="Mascher T."/>
            <person name="Medema M.H."/>
            <person name="Devos D.P."/>
            <person name="Kaster A.-K."/>
            <person name="Ovreas L."/>
            <person name="Rohde M."/>
            <person name="Galperin M.Y."/>
            <person name="Jogler C."/>
        </authorList>
    </citation>
    <scope>NUCLEOTIDE SEQUENCE [LARGE SCALE GENOMIC DNA]</scope>
    <source>
        <strain evidence="2 3">HG15A2</strain>
    </source>
</reference>
<dbReference type="Proteomes" id="UP000319852">
    <property type="component" value="Chromosome"/>
</dbReference>
<dbReference type="OrthoDB" id="254855at2"/>
<keyword evidence="1" id="KW-0732">Signal</keyword>
<dbReference type="InterPro" id="IPR013424">
    <property type="entry name" value="Ice-binding_C"/>
</dbReference>
<gene>
    <name evidence="2" type="ORF">HG15A2_29030</name>
</gene>
<dbReference type="KEGG" id="amob:HG15A2_29030"/>
<dbReference type="RefSeq" id="WP_145060776.1">
    <property type="nucleotide sequence ID" value="NZ_CP036263.1"/>
</dbReference>
<keyword evidence="3" id="KW-1185">Reference proteome</keyword>
<dbReference type="NCBIfam" id="TIGR02595">
    <property type="entry name" value="PEP_CTERM"/>
    <property type="match status" value="1"/>
</dbReference>
<feature type="signal peptide" evidence="1">
    <location>
        <begin position="1"/>
        <end position="24"/>
    </location>
</feature>
<sequence length="589" mass="59645" precursor="true">MSSHHTIRLVLTGLVLAVASPSFAQTITFYEWQPTDAQTWNSDPNWLQTLGSAIPDTDAFPGESARINNGGTAVVSVDVPRVAGIEVLNGAIDIQTGGQLDTVGDMTSGATGSLTVGGAGAVNLSGSGQLTVGGNLSNGGTVQLTGPGASFSVSGNFSSTGGTVAANITNASSHSVISVAGVASLGGTLNVNFSGVSPSVGDTWNLFDATAISGGYGTANVPSGLPTGTALFYQTQTGGSNGTLGQVTADVQLKLSINPRSGATSIENLVAGENEQIDGYLIKSAAGSLVTGPWTSFRDAGDTNWTESNAGPNSIGELNLASTGTVAGAGSKSLGNIYSFNPTTFGQAEPTPTFEYHVPGGGTRTGLVEFDGPRNNLVLLVDPATGDAAIQNQSTFNVAIDGYLVTSASSALDPANNDSLGSGWTESNQAANHIGELNLNGSLALSGGSAPKSLGSLFDVGGEQDLDFQFHLADGNTMTGIVRYGEFSLLGGNADFNENNLVEGADFLTWQSNVGNPNNIPDVSLNLFGDANGDLAIDGDDLTVWRTQYGSAPGTSVAAVSAVPEPSTIGLLLVAFTSLVCSQRRKGTS</sequence>
<evidence type="ECO:0000256" key="1">
    <source>
        <dbReference type="SAM" id="SignalP"/>
    </source>
</evidence>
<protein>
    <recommendedName>
        <fullName evidence="4">PEP-CTERM protein-sorting domain-containing protein</fullName>
    </recommendedName>
</protein>
<name>A0A517MXG8_9BACT</name>
<evidence type="ECO:0000313" key="3">
    <source>
        <dbReference type="Proteomes" id="UP000319852"/>
    </source>
</evidence>
<organism evidence="2 3">
    <name type="scientific">Adhaeretor mobilis</name>
    <dbReference type="NCBI Taxonomy" id="1930276"/>
    <lineage>
        <taxon>Bacteria</taxon>
        <taxon>Pseudomonadati</taxon>
        <taxon>Planctomycetota</taxon>
        <taxon>Planctomycetia</taxon>
        <taxon>Pirellulales</taxon>
        <taxon>Lacipirellulaceae</taxon>
        <taxon>Adhaeretor</taxon>
    </lineage>
</organism>
<dbReference type="AlphaFoldDB" id="A0A517MXG8"/>